<keyword evidence="2" id="KW-0433">Leucine-rich repeat</keyword>
<evidence type="ECO:0000256" key="5">
    <source>
        <dbReference type="ARBA" id="ARBA00022989"/>
    </source>
</evidence>
<feature type="transmembrane region" description="Helical" evidence="8">
    <location>
        <begin position="565"/>
        <end position="584"/>
    </location>
</feature>
<comment type="subcellular location">
    <subcellularLocation>
        <location evidence="1">Membrane</location>
        <topology evidence="1">Single-pass type I membrane protein</topology>
    </subcellularLocation>
</comment>
<dbReference type="GO" id="GO:0004672">
    <property type="term" value="F:protein kinase activity"/>
    <property type="evidence" value="ECO:0007669"/>
    <property type="project" value="InterPro"/>
</dbReference>
<dbReference type="FunFam" id="3.30.200.20:FF:000217">
    <property type="entry name" value="probable LRR receptor-like serine/threonine-protein kinase At1g53430"/>
    <property type="match status" value="1"/>
</dbReference>
<keyword evidence="5 8" id="KW-1133">Transmembrane helix</keyword>
<dbReference type="PANTHER" id="PTHR48006">
    <property type="entry name" value="LEUCINE-RICH REPEAT-CONTAINING PROTEIN DDB_G0281931-RELATED"/>
    <property type="match status" value="1"/>
</dbReference>
<evidence type="ECO:0000256" key="1">
    <source>
        <dbReference type="ARBA" id="ARBA00004479"/>
    </source>
</evidence>
<dbReference type="GO" id="GO:0005524">
    <property type="term" value="F:ATP binding"/>
    <property type="evidence" value="ECO:0007669"/>
    <property type="project" value="UniProtKB-UniRule"/>
</dbReference>
<dbReference type="SUPFAM" id="SSF52058">
    <property type="entry name" value="L domain-like"/>
    <property type="match status" value="1"/>
</dbReference>
<evidence type="ECO:0000259" key="9">
    <source>
        <dbReference type="PROSITE" id="PS50011"/>
    </source>
</evidence>
<evidence type="ECO:0000256" key="2">
    <source>
        <dbReference type="ARBA" id="ARBA00022614"/>
    </source>
</evidence>
<dbReference type="SUPFAM" id="SSF56112">
    <property type="entry name" value="Protein kinase-like (PK-like)"/>
    <property type="match status" value="1"/>
</dbReference>
<feature type="domain" description="Protein kinase" evidence="9">
    <location>
        <begin position="545"/>
        <end position="816"/>
    </location>
</feature>
<evidence type="ECO:0000313" key="11">
    <source>
        <dbReference type="Proteomes" id="UP001151532"/>
    </source>
</evidence>
<dbReference type="InterPro" id="IPR011009">
    <property type="entry name" value="Kinase-like_dom_sf"/>
</dbReference>
<dbReference type="InterPro" id="IPR000719">
    <property type="entry name" value="Prot_kinase_dom"/>
</dbReference>
<evidence type="ECO:0000256" key="3">
    <source>
        <dbReference type="ARBA" id="ARBA00022692"/>
    </source>
</evidence>
<dbReference type="Pfam" id="PF00560">
    <property type="entry name" value="LRR_1"/>
    <property type="match status" value="3"/>
</dbReference>
<keyword evidence="10" id="KW-0418">Kinase</keyword>
<dbReference type="PROSITE" id="PS00107">
    <property type="entry name" value="PROTEIN_KINASE_ATP"/>
    <property type="match status" value="1"/>
</dbReference>
<reference evidence="10" key="2">
    <citation type="journal article" date="2023" name="Int. J. Mol. Sci.">
        <title>De Novo Assembly and Annotation of 11 Diverse Shrub Willow (Salix) Genomes Reveals Novel Gene Organization in Sex-Linked Regions.</title>
        <authorList>
            <person name="Hyden B."/>
            <person name="Feng K."/>
            <person name="Yates T.B."/>
            <person name="Jawdy S."/>
            <person name="Cereghino C."/>
            <person name="Smart L.B."/>
            <person name="Muchero W."/>
        </authorList>
    </citation>
    <scope>NUCLEOTIDE SEQUENCE</scope>
    <source>
        <tissue evidence="10">Shoot tip</tissue>
    </source>
</reference>
<evidence type="ECO:0000256" key="7">
    <source>
        <dbReference type="PROSITE-ProRule" id="PRU10141"/>
    </source>
</evidence>
<dbReference type="PANTHER" id="PTHR48006:SF68">
    <property type="entry name" value="PROTEIN KINASE DOMAIN-CONTAINING PROTEIN"/>
    <property type="match status" value="1"/>
</dbReference>
<dbReference type="InterPro" id="IPR032675">
    <property type="entry name" value="LRR_dom_sf"/>
</dbReference>
<feature type="binding site" evidence="7">
    <location>
        <position position="582"/>
    </location>
    <ligand>
        <name>ATP</name>
        <dbReference type="ChEBI" id="CHEBI:30616"/>
    </ligand>
</feature>
<keyword evidence="4" id="KW-0677">Repeat</keyword>
<dbReference type="EMBL" id="JAPFFK010000004">
    <property type="protein sequence ID" value="KAJ6766355.1"/>
    <property type="molecule type" value="Genomic_DNA"/>
</dbReference>
<dbReference type="PROSITE" id="PS50011">
    <property type="entry name" value="PROTEIN_KINASE_DOM"/>
    <property type="match status" value="1"/>
</dbReference>
<evidence type="ECO:0000256" key="4">
    <source>
        <dbReference type="ARBA" id="ARBA00022737"/>
    </source>
</evidence>
<dbReference type="InterPro" id="IPR017441">
    <property type="entry name" value="Protein_kinase_ATP_BS"/>
</dbReference>
<dbReference type="Gene3D" id="1.10.510.10">
    <property type="entry name" value="Transferase(Phosphotransferase) domain 1"/>
    <property type="match status" value="2"/>
</dbReference>
<dbReference type="InterPro" id="IPR051824">
    <property type="entry name" value="LRR_Rcpt-Like_S/T_Kinase"/>
</dbReference>
<dbReference type="GO" id="GO:0016020">
    <property type="term" value="C:membrane"/>
    <property type="evidence" value="ECO:0007669"/>
    <property type="project" value="UniProtKB-SubCell"/>
</dbReference>
<keyword evidence="7" id="KW-0547">Nucleotide-binding</keyword>
<accession>A0A9Q0WFL8</accession>
<dbReference type="Gene3D" id="3.80.10.10">
    <property type="entry name" value="Ribonuclease Inhibitor"/>
    <property type="match status" value="3"/>
</dbReference>
<sequence>MGGACNFASSPQLLLQFYIICSITFISFGFTASASAKLHVQEVRVLREIAKKLGKRDWDFNKDPCSGQGNWSLLDERKGFENSVICDCSFNNNSSCHLVSIALKSQNLSGIIPPEFSKFRYLKQLDLSRNIFTGVIPPQWGTLRLEELSVMGNRLSGPFPKFITNMTTLRNLSIEGNHFTGPIPPEIGKLINLQKLIFSSNALTGKLPAELGKLVNLTDMRINDNNFSGKLPTFIGKWTKVKKLHIQGTSLEGPIPSSIGSLTKLSDLRISDITGRGSPFPPLSDMESMKTLILRNCLLFGEIPEYIGELEKLKHLDVSFNNLRGEIPSTFIQLARIDFLYLTGNKLTGSVPPWLLERNKNADLSFNNFTWQSSSPDECSRGSVNIVESFSPSTITSRKAHSCLKQNFPCPASRDQQHYSLHINCGGNEITVNDNTTYQDDKEPRGASMFYSHPSQKWAFSSTGNFMDDDNPNFKPPSNGSKRNVAIIVTGAVAGAIVLALLVLGVMWRNGWLGGKAAADKELRGLDLQTGIFTQRQMKAATNNFDAENKVGEGGFGSVYKVTTAWLIVFGSLSDGAVIAVKLLSSKSKQGNREFVNEIGMISALQHPNLVKLYGCCVEGNQLMIVYEYMENNCLSRALFGKEAKFRLKLDWPTRLKICLGVAKDDNTHISTRVAGTMPKEEFVYLLDWAYVLQERGSLLELVDPELGSEYSSEEAMVMLNVALLCTNASPTLRPTMSQVVSMLEGRTPVQDLLSDPGFSAVNTKYKAIRNHFWQNPSQTYTMSINESYRTDSTGSCVEPEEAARLVRASSVKSDQ</sequence>
<dbReference type="AlphaFoldDB" id="A0A9Q0WFL8"/>
<dbReference type="FunFam" id="3.80.10.10:FF:000958">
    <property type="entry name" value="Putative LRR receptor-like serine/threonine-protein kinase isoform A"/>
    <property type="match status" value="1"/>
</dbReference>
<organism evidence="10 11">
    <name type="scientific">Salix purpurea</name>
    <name type="common">Purple osier willow</name>
    <dbReference type="NCBI Taxonomy" id="77065"/>
    <lineage>
        <taxon>Eukaryota</taxon>
        <taxon>Viridiplantae</taxon>
        <taxon>Streptophyta</taxon>
        <taxon>Embryophyta</taxon>
        <taxon>Tracheophyta</taxon>
        <taxon>Spermatophyta</taxon>
        <taxon>Magnoliopsida</taxon>
        <taxon>eudicotyledons</taxon>
        <taxon>Gunneridae</taxon>
        <taxon>Pentapetalae</taxon>
        <taxon>rosids</taxon>
        <taxon>fabids</taxon>
        <taxon>Malpighiales</taxon>
        <taxon>Salicaceae</taxon>
        <taxon>Saliceae</taxon>
        <taxon>Salix</taxon>
    </lineage>
</organism>
<name>A0A9Q0WFL8_SALPP</name>
<dbReference type="InterPro" id="IPR001611">
    <property type="entry name" value="Leu-rich_rpt"/>
</dbReference>
<feature type="transmembrane region" description="Helical" evidence="8">
    <location>
        <begin position="15"/>
        <end position="34"/>
    </location>
</feature>
<keyword evidence="7" id="KW-0067">ATP-binding</keyword>
<reference evidence="10" key="1">
    <citation type="submission" date="2022-11" db="EMBL/GenBank/DDBJ databases">
        <authorList>
            <person name="Hyden B.L."/>
            <person name="Feng K."/>
            <person name="Yates T."/>
            <person name="Jawdy S."/>
            <person name="Smart L.B."/>
            <person name="Muchero W."/>
        </authorList>
    </citation>
    <scope>NUCLEOTIDE SEQUENCE</scope>
    <source>
        <tissue evidence="10">Shoot tip</tissue>
    </source>
</reference>
<keyword evidence="11" id="KW-1185">Reference proteome</keyword>
<proteinExistence type="predicted"/>
<feature type="transmembrane region" description="Helical" evidence="8">
    <location>
        <begin position="485"/>
        <end position="508"/>
    </location>
</feature>
<dbReference type="OrthoDB" id="1893746at2759"/>
<dbReference type="Pfam" id="PF13855">
    <property type="entry name" value="LRR_8"/>
    <property type="match status" value="1"/>
</dbReference>
<keyword evidence="3 8" id="KW-0812">Transmembrane</keyword>
<keyword evidence="6 8" id="KW-0472">Membrane</keyword>
<protein>
    <submittedName>
        <fullName evidence="10">LEUCINE-RICH REPEAT TRANSMEMBRANE PROTEIN KINASE-RELATED</fullName>
    </submittedName>
</protein>
<dbReference type="FunFam" id="3.80.10.10:FF:000452">
    <property type="entry name" value="Probable LRR receptor-like serine/threonine-protein kinase RFK1"/>
    <property type="match status" value="1"/>
</dbReference>
<evidence type="ECO:0000256" key="8">
    <source>
        <dbReference type="SAM" id="Phobius"/>
    </source>
</evidence>
<gene>
    <name evidence="10" type="ORF">OIU79_022331</name>
</gene>
<dbReference type="Pfam" id="PF07714">
    <property type="entry name" value="PK_Tyr_Ser-Thr"/>
    <property type="match status" value="1"/>
</dbReference>
<dbReference type="InterPro" id="IPR001245">
    <property type="entry name" value="Ser-Thr/Tyr_kinase_cat_dom"/>
</dbReference>
<evidence type="ECO:0000313" key="10">
    <source>
        <dbReference type="EMBL" id="KAJ6766355.1"/>
    </source>
</evidence>
<dbReference type="Proteomes" id="UP001151532">
    <property type="component" value="Chromosome 4"/>
</dbReference>
<evidence type="ECO:0000256" key="6">
    <source>
        <dbReference type="ARBA" id="ARBA00023136"/>
    </source>
</evidence>
<comment type="caution">
    <text evidence="10">The sequence shown here is derived from an EMBL/GenBank/DDBJ whole genome shotgun (WGS) entry which is preliminary data.</text>
</comment>
<keyword evidence="10" id="KW-0808">Transferase</keyword>